<name>A0A9N9WRW2_9DIPT</name>
<dbReference type="InterPro" id="IPR020850">
    <property type="entry name" value="GED_dom"/>
</dbReference>
<keyword evidence="7" id="KW-1185">Reference proteome</keyword>
<dbReference type="Proteomes" id="UP001153620">
    <property type="component" value="Chromosome 3"/>
</dbReference>
<evidence type="ECO:0000256" key="1">
    <source>
        <dbReference type="ARBA" id="ARBA00022741"/>
    </source>
</evidence>
<evidence type="ECO:0008006" key="8">
    <source>
        <dbReference type="Google" id="ProtNLM"/>
    </source>
</evidence>
<evidence type="ECO:0000259" key="5">
    <source>
        <dbReference type="PROSITE" id="PS51718"/>
    </source>
</evidence>
<dbReference type="GO" id="GO:0048312">
    <property type="term" value="P:intracellular distribution of mitochondria"/>
    <property type="evidence" value="ECO:0007669"/>
    <property type="project" value="TreeGrafter"/>
</dbReference>
<dbReference type="GO" id="GO:0005525">
    <property type="term" value="F:GTP binding"/>
    <property type="evidence" value="ECO:0007669"/>
    <property type="project" value="UniProtKB-KW"/>
</dbReference>
<dbReference type="CDD" id="cd08771">
    <property type="entry name" value="DLP_1"/>
    <property type="match status" value="1"/>
</dbReference>
<dbReference type="InterPro" id="IPR022812">
    <property type="entry name" value="Dynamin"/>
</dbReference>
<keyword evidence="2 3" id="KW-0342">GTP-binding</keyword>
<dbReference type="PROSITE" id="PS51388">
    <property type="entry name" value="GED"/>
    <property type="match status" value="1"/>
</dbReference>
<dbReference type="GO" id="GO:0016020">
    <property type="term" value="C:membrane"/>
    <property type="evidence" value="ECO:0007669"/>
    <property type="project" value="TreeGrafter"/>
</dbReference>
<dbReference type="SMART" id="SM00302">
    <property type="entry name" value="GED"/>
    <property type="match status" value="1"/>
</dbReference>
<dbReference type="PROSITE" id="PS00410">
    <property type="entry name" value="G_DYNAMIN_1"/>
    <property type="match status" value="1"/>
</dbReference>
<dbReference type="Gene3D" id="1.20.120.1240">
    <property type="entry name" value="Dynamin, middle domain"/>
    <property type="match status" value="1"/>
</dbReference>
<evidence type="ECO:0000259" key="4">
    <source>
        <dbReference type="PROSITE" id="PS51388"/>
    </source>
</evidence>
<gene>
    <name evidence="6" type="ORF">CHIRRI_LOCUS9468</name>
</gene>
<dbReference type="InterPro" id="IPR019762">
    <property type="entry name" value="Dynamin_GTPase_CS"/>
</dbReference>
<accession>A0A9N9WRW2</accession>
<dbReference type="InterPro" id="IPR030381">
    <property type="entry name" value="G_DYNAMIN_dom"/>
</dbReference>
<feature type="domain" description="GED" evidence="4">
    <location>
        <begin position="530"/>
        <end position="619"/>
    </location>
</feature>
<dbReference type="GO" id="GO:0005737">
    <property type="term" value="C:cytoplasm"/>
    <property type="evidence" value="ECO:0007669"/>
    <property type="project" value="TreeGrafter"/>
</dbReference>
<reference evidence="6" key="1">
    <citation type="submission" date="2022-01" db="EMBL/GenBank/DDBJ databases">
        <authorList>
            <person name="King R."/>
        </authorList>
    </citation>
    <scope>NUCLEOTIDE SEQUENCE</scope>
</reference>
<dbReference type="GO" id="GO:0008017">
    <property type="term" value="F:microtubule binding"/>
    <property type="evidence" value="ECO:0007669"/>
    <property type="project" value="TreeGrafter"/>
</dbReference>
<dbReference type="InterPro" id="IPR003130">
    <property type="entry name" value="GED"/>
</dbReference>
<protein>
    <recommendedName>
        <fullName evidence="8">Dynamin-1-like protein</fullName>
    </recommendedName>
</protein>
<dbReference type="Pfam" id="PF00350">
    <property type="entry name" value="Dynamin_N"/>
    <property type="match status" value="1"/>
</dbReference>
<dbReference type="PANTHER" id="PTHR11566:SF21">
    <property type="entry name" value="DYNAMIN RELATED PROTEIN 1, ISOFORM A"/>
    <property type="match status" value="1"/>
</dbReference>
<sequence>MDKSSRPEIMENLIGAINKIQDVFNALKVPNSIELPQIVMLGSQSTGKSSVLESIVHRPFLPRGSGIVTRCPLVLQLVECKMDNRKYRKEENGTTEIQEWGEFLHLKDEIFSDFDLIRKEIEDQTDRLAGNNKGICHEPINLKIYSPNVVTLTLVDLPGITKVAVGDQPEDIEDQIKKLVMLYIENPLSIILSVSTANTDIANSESLKYAKRVDPEGDRTLAILTKIDLMDKGTDAMEMLSGQVIPVKLGIIGIINRSQHDINENKTIDEQLMDEKAFFEKNYKEIAHRNGIPFLSKRLSELLMNHISDSLPNLKLEVANKLSDYQKLHDACGEEVKDRDKIIVGIVTKMTKFFSEIIDGKCTKKITDVKALCGGPKFRRIFDELFTVALIKIEPELSIADIVSYISNNGGPRPAVFAPENLFNNLVKEQIERLREPALKCVENSYDEMGKVILKLVKEQHVLARFNVLEKKIYTVLKNFLNDRLPAAKEATNKLINTELSSINTNHPDFSIEAALKEDTYKSVKIEKDAEIIEHLVKHYFPIVKKTVQDQIPKIIMHEMIKYMKDNIESELLGKLYKENQLEMLQESEENAYRRENAKAMIKALKVAKETIEEIELGY</sequence>
<evidence type="ECO:0000256" key="3">
    <source>
        <dbReference type="RuleBase" id="RU003932"/>
    </source>
</evidence>
<evidence type="ECO:0000313" key="7">
    <source>
        <dbReference type="Proteomes" id="UP001153620"/>
    </source>
</evidence>
<evidence type="ECO:0000256" key="2">
    <source>
        <dbReference type="ARBA" id="ARBA00023134"/>
    </source>
</evidence>
<proteinExistence type="inferred from homology"/>
<dbReference type="InterPro" id="IPR027417">
    <property type="entry name" value="P-loop_NTPase"/>
</dbReference>
<dbReference type="GO" id="GO:0000266">
    <property type="term" value="P:mitochondrial fission"/>
    <property type="evidence" value="ECO:0007669"/>
    <property type="project" value="TreeGrafter"/>
</dbReference>
<dbReference type="GO" id="GO:0005874">
    <property type="term" value="C:microtubule"/>
    <property type="evidence" value="ECO:0007669"/>
    <property type="project" value="TreeGrafter"/>
</dbReference>
<dbReference type="FunFam" id="3.40.50.300:FF:001027">
    <property type="entry name" value="dynamin-related protein 3A"/>
    <property type="match status" value="1"/>
</dbReference>
<dbReference type="InterPro" id="IPR000375">
    <property type="entry name" value="Dynamin_stalk"/>
</dbReference>
<dbReference type="Gene3D" id="3.40.50.300">
    <property type="entry name" value="P-loop containing nucleotide triphosphate hydrolases"/>
    <property type="match status" value="1"/>
</dbReference>
<dbReference type="GO" id="GO:0016559">
    <property type="term" value="P:peroxisome fission"/>
    <property type="evidence" value="ECO:0007669"/>
    <property type="project" value="TreeGrafter"/>
</dbReference>
<keyword evidence="1 3" id="KW-0547">Nucleotide-binding</keyword>
<feature type="domain" description="Dynamin-type G" evidence="5">
    <location>
        <begin position="32"/>
        <end position="312"/>
    </location>
</feature>
<dbReference type="Pfam" id="PF01031">
    <property type="entry name" value="Dynamin_M"/>
    <property type="match status" value="1"/>
</dbReference>
<dbReference type="Pfam" id="PF02212">
    <property type="entry name" value="GED"/>
    <property type="match status" value="1"/>
</dbReference>
<dbReference type="InterPro" id="IPR001401">
    <property type="entry name" value="Dynamin_GTPase"/>
</dbReference>
<dbReference type="PRINTS" id="PR00195">
    <property type="entry name" value="DYNAMIN"/>
</dbReference>
<dbReference type="EMBL" id="OU895879">
    <property type="protein sequence ID" value="CAG9806613.1"/>
    <property type="molecule type" value="Genomic_DNA"/>
</dbReference>
<dbReference type="AlphaFoldDB" id="A0A9N9WRW2"/>
<dbReference type="OrthoDB" id="7788358at2759"/>
<dbReference type="PROSITE" id="PS51718">
    <property type="entry name" value="G_DYNAMIN_2"/>
    <property type="match status" value="1"/>
</dbReference>
<dbReference type="PANTHER" id="PTHR11566">
    <property type="entry name" value="DYNAMIN"/>
    <property type="match status" value="1"/>
</dbReference>
<dbReference type="GO" id="GO:0003924">
    <property type="term" value="F:GTPase activity"/>
    <property type="evidence" value="ECO:0007669"/>
    <property type="project" value="InterPro"/>
</dbReference>
<dbReference type="InterPro" id="IPR045063">
    <property type="entry name" value="Dynamin_N"/>
</dbReference>
<comment type="similarity">
    <text evidence="3">Belongs to the TRAFAC class dynamin-like GTPase superfamily. Dynamin/Fzo/YdjA family.</text>
</comment>
<dbReference type="GO" id="GO:0006897">
    <property type="term" value="P:endocytosis"/>
    <property type="evidence" value="ECO:0007669"/>
    <property type="project" value="TreeGrafter"/>
</dbReference>
<dbReference type="SMART" id="SM00053">
    <property type="entry name" value="DYNc"/>
    <property type="match status" value="1"/>
</dbReference>
<reference evidence="6" key="2">
    <citation type="submission" date="2022-10" db="EMBL/GenBank/DDBJ databases">
        <authorList>
            <consortium name="ENA_rothamsted_submissions"/>
            <consortium name="culmorum"/>
            <person name="King R."/>
        </authorList>
    </citation>
    <scope>NUCLEOTIDE SEQUENCE</scope>
</reference>
<organism evidence="6 7">
    <name type="scientific">Chironomus riparius</name>
    <dbReference type="NCBI Taxonomy" id="315576"/>
    <lineage>
        <taxon>Eukaryota</taxon>
        <taxon>Metazoa</taxon>
        <taxon>Ecdysozoa</taxon>
        <taxon>Arthropoda</taxon>
        <taxon>Hexapoda</taxon>
        <taxon>Insecta</taxon>
        <taxon>Pterygota</taxon>
        <taxon>Neoptera</taxon>
        <taxon>Endopterygota</taxon>
        <taxon>Diptera</taxon>
        <taxon>Nematocera</taxon>
        <taxon>Chironomoidea</taxon>
        <taxon>Chironomidae</taxon>
        <taxon>Chironominae</taxon>
        <taxon>Chironomus</taxon>
    </lineage>
</organism>
<dbReference type="SUPFAM" id="SSF52540">
    <property type="entry name" value="P-loop containing nucleoside triphosphate hydrolases"/>
    <property type="match status" value="1"/>
</dbReference>
<evidence type="ECO:0000313" key="6">
    <source>
        <dbReference type="EMBL" id="CAG9806613.1"/>
    </source>
</evidence>